<organism evidence="1 2">
    <name type="scientific">Paenibacillus amylolyticus</name>
    <dbReference type="NCBI Taxonomy" id="1451"/>
    <lineage>
        <taxon>Bacteria</taxon>
        <taxon>Bacillati</taxon>
        <taxon>Bacillota</taxon>
        <taxon>Bacilli</taxon>
        <taxon>Bacillales</taxon>
        <taxon>Paenibacillaceae</taxon>
        <taxon>Paenibacillus</taxon>
    </lineage>
</organism>
<dbReference type="Proteomes" id="UP000069697">
    <property type="component" value="Unassembled WGS sequence"/>
</dbReference>
<protein>
    <recommendedName>
        <fullName evidence="3">DUF4304 domain-containing protein</fullName>
    </recommendedName>
</protein>
<dbReference type="RefSeq" id="WP_062833297.1">
    <property type="nucleotide sequence ID" value="NZ_BCNV01000001.1"/>
</dbReference>
<evidence type="ECO:0000313" key="1">
    <source>
        <dbReference type="EMBL" id="GAS80410.1"/>
    </source>
</evidence>
<dbReference type="EMBL" id="BCNV01000001">
    <property type="protein sequence ID" value="GAS80410.1"/>
    <property type="molecule type" value="Genomic_DNA"/>
</dbReference>
<accession>A0A100VID1</accession>
<gene>
    <name evidence="1" type="ORF">PAHA3_0480</name>
</gene>
<reference evidence="1 2" key="1">
    <citation type="journal article" date="2016" name="Genome Announc.">
        <title>Draft Genome Sequence of Paenibacillus amylolyticus Heshi-A3, Isolated from Fermented Rice Bran in a Japanese Fermented Seafood Dish.</title>
        <authorList>
            <person name="Akuzawa S."/>
            <person name="Nagaoka J."/>
            <person name="Kanekatsu M."/>
            <person name="Kubota E."/>
            <person name="Ohtake R."/>
            <person name="Suzuki T."/>
            <person name="Kanesaki Y."/>
        </authorList>
    </citation>
    <scope>NUCLEOTIDE SEQUENCE [LARGE SCALE GENOMIC DNA]</scope>
    <source>
        <strain evidence="1 2">Heshi-A3</strain>
    </source>
</reference>
<evidence type="ECO:0008006" key="3">
    <source>
        <dbReference type="Google" id="ProtNLM"/>
    </source>
</evidence>
<evidence type="ECO:0000313" key="2">
    <source>
        <dbReference type="Proteomes" id="UP000069697"/>
    </source>
</evidence>
<dbReference type="AlphaFoldDB" id="A0A100VID1"/>
<comment type="caution">
    <text evidence="1">The sequence shown here is derived from an EMBL/GenBank/DDBJ whole genome shotgun (WGS) entry which is preliminary data.</text>
</comment>
<sequence length="197" mass="22441">MQDLFKKIIHTDVKPLFAKHGYTKKNLNFYKADGNLAYKFNIQKAKVNTSSQVQFYVNCGVHSTELAELNSVGLNGDISEYVSHFTCRIREIAPSAPAHYTLTPDIDPDALSKELVSHLEEGMSFLHSLTGARDIVHYYMAKTALHLSEETFRFLLQAGDTEEAKHYLEQLHAKYGTEKRWAIFEKKYAAVFAEYGL</sequence>
<dbReference type="InterPro" id="IPR025412">
    <property type="entry name" value="DUF4304"/>
</dbReference>
<reference evidence="2" key="2">
    <citation type="submission" date="2016-01" db="EMBL/GenBank/DDBJ databases">
        <title>Draft Genome Sequence of Paenibacillus amylolyticus Heshi-A3 that Was Isolated from Fermented Rice Bran with Aging Salted Mackerel, Which Was Named Heshiko as Traditional Fermented Seafood in Japan.</title>
        <authorList>
            <person name="Akuzawa S."/>
            <person name="Nakagawa J."/>
            <person name="Kanekatsu T."/>
            <person name="Kubota E."/>
            <person name="Ohtake R."/>
            <person name="Suzuki T."/>
            <person name="Kanesaki Y."/>
        </authorList>
    </citation>
    <scope>NUCLEOTIDE SEQUENCE [LARGE SCALE GENOMIC DNA]</scope>
    <source>
        <strain evidence="2">Heshi-A3</strain>
    </source>
</reference>
<name>A0A100VID1_PAEAM</name>
<proteinExistence type="predicted"/>
<dbReference type="Pfam" id="PF14137">
    <property type="entry name" value="DUF4304"/>
    <property type="match status" value="1"/>
</dbReference>